<proteinExistence type="predicted"/>
<keyword evidence="2" id="KW-1185">Reference proteome</keyword>
<comment type="caution">
    <text evidence="1">The sequence shown here is derived from an EMBL/GenBank/DDBJ whole genome shotgun (WGS) entry which is preliminary data.</text>
</comment>
<name>A0ACB8E5V1_9SAUR</name>
<evidence type="ECO:0000313" key="1">
    <source>
        <dbReference type="EMBL" id="KAH7987560.1"/>
    </source>
</evidence>
<accession>A0ACB8E5V1</accession>
<organism evidence="1 2">
    <name type="scientific">Sphaerodactylus townsendi</name>
    <dbReference type="NCBI Taxonomy" id="933632"/>
    <lineage>
        <taxon>Eukaryota</taxon>
        <taxon>Metazoa</taxon>
        <taxon>Chordata</taxon>
        <taxon>Craniata</taxon>
        <taxon>Vertebrata</taxon>
        <taxon>Euteleostomi</taxon>
        <taxon>Lepidosauria</taxon>
        <taxon>Squamata</taxon>
        <taxon>Bifurcata</taxon>
        <taxon>Gekkota</taxon>
        <taxon>Sphaerodactylidae</taxon>
        <taxon>Sphaerodactylus</taxon>
    </lineage>
</organism>
<reference evidence="1" key="1">
    <citation type="submission" date="2021-08" db="EMBL/GenBank/DDBJ databases">
        <title>The first chromosome-level gecko genome reveals the dynamic sex chromosomes of Neotropical dwarf geckos (Sphaerodactylidae: Sphaerodactylus).</title>
        <authorList>
            <person name="Pinto B.J."/>
            <person name="Keating S.E."/>
            <person name="Gamble T."/>
        </authorList>
    </citation>
    <scope>NUCLEOTIDE SEQUENCE</scope>
    <source>
        <strain evidence="1">TG3544</strain>
    </source>
</reference>
<dbReference type="Proteomes" id="UP000827872">
    <property type="component" value="Linkage Group LG17"/>
</dbReference>
<protein>
    <submittedName>
        <fullName evidence="1">ATPase class I type 8B member 4</fullName>
    </submittedName>
</protein>
<evidence type="ECO:0000313" key="2">
    <source>
        <dbReference type="Proteomes" id="UP000827872"/>
    </source>
</evidence>
<sequence length="215" mass="24452">MSSSGGVQQCPLLLPKEKRRVKANSREYNDQFHYANNRIRTSKYTVLTFLPMNLFEQFQRVANAYFAVLLILELIPEISSLSWVTTVVPLVLVLSITAVKDASDDYFRHKSDKQVNHRQAQVLIDGKLQNEQWMNVRAGDIIKLENHQFVVADLLLLSSSEPHGLCYIETAELDGYVSNEFLSLKLARAAKGCNWEMRKAPNRDADLYGSCNVKS</sequence>
<dbReference type="EMBL" id="CM037630">
    <property type="protein sequence ID" value="KAH7987560.1"/>
    <property type="molecule type" value="Genomic_DNA"/>
</dbReference>
<gene>
    <name evidence="1" type="primary">ATP8B4_2</name>
    <name evidence="1" type="ORF">K3G42_007538</name>
</gene>